<evidence type="ECO:0000313" key="3">
    <source>
        <dbReference type="Proteomes" id="UP001153954"/>
    </source>
</evidence>
<keyword evidence="3" id="KW-1185">Reference proteome</keyword>
<dbReference type="PANTHER" id="PTHR46704:SF1">
    <property type="entry name" value="TELOMERE LENGTH REGULATION PROTEIN TEL2 HOMOLOG"/>
    <property type="match status" value="1"/>
</dbReference>
<evidence type="ECO:0000256" key="1">
    <source>
        <dbReference type="SAM" id="MobiDB-lite"/>
    </source>
</evidence>
<proteinExistence type="predicted"/>
<reference evidence="2" key="1">
    <citation type="submission" date="2022-03" db="EMBL/GenBank/DDBJ databases">
        <authorList>
            <person name="Tunstrom K."/>
        </authorList>
    </citation>
    <scope>NUCLEOTIDE SEQUENCE</scope>
</reference>
<organism evidence="2 3">
    <name type="scientific">Euphydryas editha</name>
    <name type="common">Edith's checkerspot</name>
    <dbReference type="NCBI Taxonomy" id="104508"/>
    <lineage>
        <taxon>Eukaryota</taxon>
        <taxon>Metazoa</taxon>
        <taxon>Ecdysozoa</taxon>
        <taxon>Arthropoda</taxon>
        <taxon>Hexapoda</taxon>
        <taxon>Insecta</taxon>
        <taxon>Pterygota</taxon>
        <taxon>Neoptera</taxon>
        <taxon>Endopterygota</taxon>
        <taxon>Lepidoptera</taxon>
        <taxon>Glossata</taxon>
        <taxon>Ditrysia</taxon>
        <taxon>Papilionoidea</taxon>
        <taxon>Nymphalidae</taxon>
        <taxon>Nymphalinae</taxon>
        <taxon>Euphydryas</taxon>
    </lineage>
</organism>
<comment type="caution">
    <text evidence="2">The sequence shown here is derived from an EMBL/GenBank/DDBJ whole genome shotgun (WGS) entry which is preliminary data.</text>
</comment>
<evidence type="ECO:0000313" key="2">
    <source>
        <dbReference type="EMBL" id="CAH2098161.1"/>
    </source>
</evidence>
<feature type="compositionally biased region" description="Basic and acidic residues" evidence="1">
    <location>
        <begin position="36"/>
        <end position="49"/>
    </location>
</feature>
<accession>A0AAU9UF06</accession>
<protein>
    <submittedName>
        <fullName evidence="2">Uncharacterized protein</fullName>
    </submittedName>
</protein>
<dbReference type="Proteomes" id="UP001153954">
    <property type="component" value="Unassembled WGS sequence"/>
</dbReference>
<feature type="compositionally biased region" description="Basic and acidic residues" evidence="1">
    <location>
        <begin position="62"/>
        <end position="86"/>
    </location>
</feature>
<dbReference type="AlphaFoldDB" id="A0AAU9UF06"/>
<name>A0AAU9UF06_EUPED</name>
<dbReference type="PANTHER" id="PTHR46704">
    <property type="entry name" value="CXC DOMAIN-CONTAINING PROTEIN-RELATED"/>
    <property type="match status" value="1"/>
</dbReference>
<sequence length="602" mass="69350">MLSTEDLERLIAAKRREIQLEKTALGLSPPPDVDDVSNKENELKADRKVRFNRPRALSENNVPRDDSQTQNKDKSSEDLKEDIPPDLERYIREHNLKFKDVLLPVELFESGYHRQCYKSFTGLMKKYQSKSTTTKLDLKDSSSSATGNQCTASSSICNIESTEPQPSFVQSSHPVNILLPDHSTIPQHTTIPELPKPLPSTSQENIIQLENFNLTFESDVSMESNAGNETTNIICIFCDQKTKKHCNKRQPLHCKEKEKFLLSILQENDTYPDLFKKVENYAQSKIYYHHICQVDFTNKIKSLNKKATKGTWHEHRQNHQIAFYEISLLIKENVIEKGRCFFLTYLHRYYLEFLEKNKEDTEKVSAYFTPQHLEDKIVKAFSKEIKNFFIHNKKLLAPKHLRSIDDRSFESLQDEDILQKAALLLRKLVKQIPIKKLPENVTVQNLKEGEVSVPQALSDFYFTLISGGNHKRKKQQKCIRQVQSFCEDVIYSINNGKVKTSKHIVLGMTLKSLTSSRKIIDIVHRYGHCISYPGIEELETEATYTSIKKSTLCPETIKKTPNLCTGVAYDNFDRFVETGSGKDTLHDTVGIIYQNLHQDNPD</sequence>
<gene>
    <name evidence="2" type="ORF">EEDITHA_LOCUS13308</name>
</gene>
<feature type="region of interest" description="Disordered" evidence="1">
    <location>
        <begin position="21"/>
        <end position="86"/>
    </location>
</feature>
<dbReference type="EMBL" id="CAKOGL010000019">
    <property type="protein sequence ID" value="CAH2098161.1"/>
    <property type="molecule type" value="Genomic_DNA"/>
</dbReference>